<keyword evidence="3" id="KW-0539">Nucleus</keyword>
<evidence type="ECO:0000256" key="3">
    <source>
        <dbReference type="ARBA" id="ARBA00023242"/>
    </source>
</evidence>
<dbReference type="Proteomes" id="UP000683000">
    <property type="component" value="Unassembled WGS sequence"/>
</dbReference>
<dbReference type="GO" id="GO:1990414">
    <property type="term" value="P:replication-born double-strand break repair via sister chromatid exchange"/>
    <property type="evidence" value="ECO:0007669"/>
    <property type="project" value="TreeGrafter"/>
</dbReference>
<evidence type="ECO:0000256" key="5">
    <source>
        <dbReference type="SAM" id="Phobius"/>
    </source>
</evidence>
<sequence>MSEDAPLLREHEFQAPSEAELRRLYDEEEIERFMSLFSAYVTEIRLSTGVTSARSTESHIVDELDTATGIPSIPRPVDRSLSEHIAYNYLLPHLPPGAGVSPAFTLKRLSLTTQRLYVALFPPYKAFLSDFAQLALWKDHWRSLRHCIMFWFLWFYDLLLPALVFRIVFGLFRRRLFNYPTLQELQERRQETAQALKFWEAVQQRISATTLGPIELWHLFKLYKSEKESKAEPGSKDAIEIDEEEIFKRDMLYALNELADLHERIKNIFTWRRPDVSRRYLLLFTFAGFMALVLPAQYVAKLIYWFGGVLFWHVTPVVAALPRGDRTRVSILFRDAPTDTDYAMELIAKRIATGHDVALTSPRKQSHLGSNPSASTDANSQEDCSSEHDGTSRKKWGERVAHCVSFLEESKQFLSANASRNLTSGETGESYHHVGATLDEHTFLAQHASCPGLITLSPSILFFTPLTAIHARLVIPCDRLRSVRRSGLVKGITITWAPEGLIGREEREEKFHWHSETDMFFSPDLLSKRDSGFGLLWLAATLGSKSAFKKLPKRSVMTADISQLCQLIATPAEPLALRLSSNLLVGAARVYRVKQEIFISDVTTCFNSLKRVELEFRSMTSPEGQLQMAQPSVKLSAVTLRADPRAAFSMEFDAMVANWDEYLNLGNDKNIECDSDSDYHLTSMKAKGKAAASSTLLSNLEFLRATACTLPENHDFLLANSFDASFGGSGTTKFSSSQTGGFGFDDTFDGLDIEEGVGDDLVRELGEGWGAGPIEENPAEDDLTQFQPFGMNFDTGDLDDGIAGLDGLIQASQSPQPHVLIDSIQDSHIEPVESPPSPSIDLQTAAHASRSPPVELAIQQTYKVPFQPANNGGTLRKVKRARPLLDVRTELTDEELKATRMYYLDKQNTIRCELEFRRFEKRQDDLIHSLLWDAPSNVHAKELVDFWVDHFKAHVKARSGLFVEPQYPEGSPRQKRRKVSTPPPQTYMGNIDDTPMLAAENWHADQIAALMDGGDMVDFDYNIGANWGGIDDYTPDAKNLRSSEEPGQARRATHSPPTFGDNLSADVVPDTFHSQRSALFPWDMAGASSSVSAREGGIQLPINNRISVDHADARLRGSSASQRGSSLLSFPNPQAGVESPAVILPAVQSDDDFIFDVPGDNYAPDSRQPEANRIALEKNSYNFLEYARMQYRSLPSTQRLVFDDVVPKVTSTARVAAAALYHCLVLATKDLLQVNQEEPYGRIDIRII</sequence>
<dbReference type="GO" id="GO:0008278">
    <property type="term" value="C:cohesin complex"/>
    <property type="evidence" value="ECO:0007669"/>
    <property type="project" value="InterPro"/>
</dbReference>
<evidence type="ECO:0000256" key="2">
    <source>
        <dbReference type="ARBA" id="ARBA00009870"/>
    </source>
</evidence>
<keyword evidence="9" id="KW-1185">Reference proteome</keyword>
<evidence type="ECO:0000313" key="8">
    <source>
        <dbReference type="EMBL" id="KAG6381159.1"/>
    </source>
</evidence>
<dbReference type="OrthoDB" id="10071381at2759"/>
<dbReference type="EMBL" id="JAGFBS010000002">
    <property type="protein sequence ID" value="KAG6381159.1"/>
    <property type="molecule type" value="Genomic_DNA"/>
</dbReference>
<dbReference type="GO" id="GO:0007062">
    <property type="term" value="P:sister chromatid cohesion"/>
    <property type="evidence" value="ECO:0007669"/>
    <property type="project" value="InterPro"/>
</dbReference>
<protein>
    <recommendedName>
        <fullName evidence="10">Rad21/Rec8-like protein N-terminal domain-containing protein</fullName>
    </recommendedName>
</protein>
<keyword evidence="5" id="KW-1133">Transmembrane helix</keyword>
<dbReference type="GO" id="GO:0003682">
    <property type="term" value="F:chromatin binding"/>
    <property type="evidence" value="ECO:0007669"/>
    <property type="project" value="TreeGrafter"/>
</dbReference>
<evidence type="ECO:0000313" key="9">
    <source>
        <dbReference type="Proteomes" id="UP000683000"/>
    </source>
</evidence>
<evidence type="ECO:0000256" key="4">
    <source>
        <dbReference type="SAM" id="MobiDB-lite"/>
    </source>
</evidence>
<comment type="caution">
    <text evidence="8">The sequence shown here is derived from an EMBL/GenBank/DDBJ whole genome shotgun (WGS) entry which is preliminary data.</text>
</comment>
<dbReference type="InterPro" id="IPR006910">
    <property type="entry name" value="Rad21_Rec8_N"/>
</dbReference>
<feature type="region of interest" description="Disordered" evidence="4">
    <location>
        <begin position="1037"/>
        <end position="1062"/>
    </location>
</feature>
<organism evidence="8 9">
    <name type="scientific">Boletus reticuloceps</name>
    <dbReference type="NCBI Taxonomy" id="495285"/>
    <lineage>
        <taxon>Eukaryota</taxon>
        <taxon>Fungi</taxon>
        <taxon>Dikarya</taxon>
        <taxon>Basidiomycota</taxon>
        <taxon>Agaricomycotina</taxon>
        <taxon>Agaricomycetes</taxon>
        <taxon>Agaricomycetidae</taxon>
        <taxon>Boletales</taxon>
        <taxon>Boletineae</taxon>
        <taxon>Boletaceae</taxon>
        <taxon>Boletoideae</taxon>
        <taxon>Boletus</taxon>
    </lineage>
</organism>
<dbReference type="InterPro" id="IPR023093">
    <property type="entry name" value="ScpA-like_C"/>
</dbReference>
<name>A0A8I2YX86_9AGAM</name>
<dbReference type="GO" id="GO:0005634">
    <property type="term" value="C:nucleus"/>
    <property type="evidence" value="ECO:0007669"/>
    <property type="project" value="UniProtKB-SubCell"/>
</dbReference>
<proteinExistence type="inferred from homology"/>
<feature type="compositionally biased region" description="Polar residues" evidence="4">
    <location>
        <begin position="367"/>
        <end position="383"/>
    </location>
</feature>
<dbReference type="InterPro" id="IPR039781">
    <property type="entry name" value="Rad21/Rec8-like"/>
</dbReference>
<comment type="subcellular location">
    <subcellularLocation>
        <location evidence="1">Nucleus</location>
    </subcellularLocation>
</comment>
<keyword evidence="5" id="KW-0472">Membrane</keyword>
<dbReference type="InterPro" id="IPR006909">
    <property type="entry name" value="Rad21/Rec8_C_eu"/>
</dbReference>
<gene>
    <name evidence="8" type="ORF">JVT61DRAFT_5560</name>
</gene>
<dbReference type="Pfam" id="PF04824">
    <property type="entry name" value="Rad21_Rec8"/>
    <property type="match status" value="1"/>
</dbReference>
<feature type="compositionally biased region" description="Basic and acidic residues" evidence="4">
    <location>
        <begin position="1038"/>
        <end position="1048"/>
    </location>
</feature>
<dbReference type="SUPFAM" id="SSF46785">
    <property type="entry name" value="Winged helix' DNA-binding domain"/>
    <property type="match status" value="1"/>
</dbReference>
<feature type="transmembrane region" description="Helical" evidence="5">
    <location>
        <begin position="280"/>
        <end position="296"/>
    </location>
</feature>
<evidence type="ECO:0000259" key="6">
    <source>
        <dbReference type="Pfam" id="PF04824"/>
    </source>
</evidence>
<dbReference type="AlphaFoldDB" id="A0A8I2YX86"/>
<comment type="similarity">
    <text evidence="2">Belongs to the rad21 family.</text>
</comment>
<feature type="domain" description="Rad21/Rec8-like protein C-terminal eukaryotic" evidence="6">
    <location>
        <begin position="1211"/>
        <end position="1246"/>
    </location>
</feature>
<dbReference type="InterPro" id="IPR036390">
    <property type="entry name" value="WH_DNA-bd_sf"/>
</dbReference>
<feature type="region of interest" description="Disordered" evidence="4">
    <location>
        <begin position="362"/>
        <end position="392"/>
    </location>
</feature>
<evidence type="ECO:0000259" key="7">
    <source>
        <dbReference type="Pfam" id="PF04825"/>
    </source>
</evidence>
<evidence type="ECO:0000256" key="1">
    <source>
        <dbReference type="ARBA" id="ARBA00004123"/>
    </source>
</evidence>
<feature type="region of interest" description="Disordered" evidence="4">
    <location>
        <begin position="965"/>
        <end position="988"/>
    </location>
</feature>
<dbReference type="Gene3D" id="1.10.10.580">
    <property type="entry name" value="Structural maintenance of chromosome 1. Chain E"/>
    <property type="match status" value="1"/>
</dbReference>
<dbReference type="PANTHER" id="PTHR12585">
    <property type="entry name" value="SCC1 / RAD21 FAMILY MEMBER"/>
    <property type="match status" value="1"/>
</dbReference>
<dbReference type="Pfam" id="PF04825">
    <property type="entry name" value="Rad21_Rec8_N"/>
    <property type="match status" value="1"/>
</dbReference>
<feature type="domain" description="Rad21/Rec8-like protein N-terminal" evidence="7">
    <location>
        <begin position="519"/>
        <end position="618"/>
    </location>
</feature>
<dbReference type="PANTHER" id="PTHR12585:SF72">
    <property type="entry name" value="MEIOTIC RECOMBINATION PROTEIN REC8"/>
    <property type="match status" value="1"/>
</dbReference>
<accession>A0A8I2YX86</accession>
<reference evidence="8" key="1">
    <citation type="submission" date="2021-03" db="EMBL/GenBank/DDBJ databases">
        <title>Evolutionary innovations through gain and loss of genes in the ectomycorrhizal Boletales.</title>
        <authorList>
            <person name="Wu G."/>
            <person name="Miyauchi S."/>
            <person name="Morin E."/>
            <person name="Yang Z.-L."/>
            <person name="Xu J."/>
            <person name="Martin F.M."/>
        </authorList>
    </citation>
    <scope>NUCLEOTIDE SEQUENCE</scope>
    <source>
        <strain evidence="8">BR01</strain>
    </source>
</reference>
<keyword evidence="5" id="KW-0812">Transmembrane</keyword>
<evidence type="ECO:0008006" key="10">
    <source>
        <dbReference type="Google" id="ProtNLM"/>
    </source>
</evidence>
<feature type="transmembrane region" description="Helical" evidence="5">
    <location>
        <begin position="148"/>
        <end position="169"/>
    </location>
</feature>